<evidence type="ECO:0000256" key="5">
    <source>
        <dbReference type="ARBA" id="ARBA00022792"/>
    </source>
</evidence>
<dbReference type="EMBL" id="JAJSPL020000012">
    <property type="protein sequence ID" value="KAK7743934.1"/>
    <property type="molecule type" value="Genomic_DNA"/>
</dbReference>
<keyword evidence="17" id="KW-1185">Reference proteome</keyword>
<comment type="caution">
    <text evidence="16">The sequence shown here is derived from an EMBL/GenBank/DDBJ whole genome shotgun (WGS) entry which is preliminary data.</text>
</comment>
<evidence type="ECO:0000256" key="8">
    <source>
        <dbReference type="ARBA" id="ARBA00022989"/>
    </source>
</evidence>
<keyword evidence="9 14" id="KW-0406">Ion transport</keyword>
<dbReference type="Pfam" id="PF22099">
    <property type="entry name" value="MRS2-like"/>
    <property type="match status" value="1"/>
</dbReference>
<evidence type="ECO:0000256" key="2">
    <source>
        <dbReference type="ARBA" id="ARBA00009765"/>
    </source>
</evidence>
<dbReference type="GO" id="GO:0015095">
    <property type="term" value="F:magnesium ion transmembrane transporter activity"/>
    <property type="evidence" value="ECO:0007669"/>
    <property type="project" value="TreeGrafter"/>
</dbReference>
<dbReference type="AlphaFoldDB" id="A0AAN9U966"/>
<comment type="function">
    <text evidence="12">High-conductance magnesium-selective channel that mediates the influx of magnesium into the mitochondrial matrix. Essential for the splicing of mRNA group II introns in mitochondria by affecting mitochondrial magnesium concentrations, which are critical for group II intron splicing. It also suppresses a variety of mitochondrial intron mutations and its absence may disturb the assembly of mitochondrial membrane complexes.</text>
</comment>
<feature type="compositionally biased region" description="Gly residues" evidence="15">
    <location>
        <begin position="133"/>
        <end position="145"/>
    </location>
</feature>
<evidence type="ECO:0000256" key="10">
    <source>
        <dbReference type="ARBA" id="ARBA00023128"/>
    </source>
</evidence>
<feature type="transmembrane region" description="Helical" evidence="14">
    <location>
        <begin position="462"/>
        <end position="480"/>
    </location>
</feature>
<keyword evidence="4 14" id="KW-0812">Transmembrane</keyword>
<keyword evidence="5 14" id="KW-0999">Mitochondrion inner membrane</keyword>
<proteinExistence type="inferred from homology"/>
<evidence type="ECO:0000256" key="11">
    <source>
        <dbReference type="ARBA" id="ARBA00023136"/>
    </source>
</evidence>
<comment type="subunit">
    <text evidence="13">Homopentamer. Forms homooligomers. Interacts with MFM1.</text>
</comment>
<reference evidence="16 17" key="1">
    <citation type="journal article" date="2023" name="PLoS ONE">
        <title>Cytospora paraplurivora sp. nov. isolated from orchards with fruit tree decline syndrome in Ontario, Canada.</title>
        <authorList>
            <person name="Ilyukhin E."/>
            <person name="Nguyen H.D.T."/>
            <person name="Castle A.J."/>
            <person name="Ellouze W."/>
        </authorList>
    </citation>
    <scope>NUCLEOTIDE SEQUENCE [LARGE SCALE GENOMIC DNA]</scope>
    <source>
        <strain evidence="16 17">FDS-564</strain>
    </source>
</reference>
<dbReference type="Gene3D" id="1.20.58.340">
    <property type="entry name" value="Magnesium transport protein CorA, transmembrane region"/>
    <property type="match status" value="2"/>
</dbReference>
<keyword evidence="3 14" id="KW-0813">Transport</keyword>
<dbReference type="PANTHER" id="PTHR13890:SF0">
    <property type="entry name" value="MAGNESIUM TRANSPORTER MRS2 HOMOLOG, MITOCHONDRIAL"/>
    <property type="match status" value="1"/>
</dbReference>
<keyword evidence="11 14" id="KW-0472">Membrane</keyword>
<organism evidence="16 17">
    <name type="scientific">Cytospora paraplurivora</name>
    <dbReference type="NCBI Taxonomy" id="2898453"/>
    <lineage>
        <taxon>Eukaryota</taxon>
        <taxon>Fungi</taxon>
        <taxon>Dikarya</taxon>
        <taxon>Ascomycota</taxon>
        <taxon>Pezizomycotina</taxon>
        <taxon>Sordariomycetes</taxon>
        <taxon>Sordariomycetidae</taxon>
        <taxon>Diaporthales</taxon>
        <taxon>Cytosporaceae</taxon>
        <taxon>Cytospora</taxon>
    </lineage>
</organism>
<evidence type="ECO:0000256" key="12">
    <source>
        <dbReference type="ARBA" id="ARBA00046105"/>
    </source>
</evidence>
<dbReference type="SUPFAM" id="SSF144083">
    <property type="entry name" value="Magnesium transport protein CorA, transmembrane region"/>
    <property type="match status" value="1"/>
</dbReference>
<comment type="similarity">
    <text evidence="2 14">Belongs to the CorA metal ion transporter (MIT) (TC 1.A.35) family.</text>
</comment>
<protein>
    <recommendedName>
        <fullName evidence="14">Magnesium transporter</fullName>
    </recommendedName>
</protein>
<evidence type="ECO:0000256" key="7">
    <source>
        <dbReference type="ARBA" id="ARBA00022946"/>
    </source>
</evidence>
<evidence type="ECO:0000256" key="15">
    <source>
        <dbReference type="SAM" id="MobiDB-lite"/>
    </source>
</evidence>
<dbReference type="InterPro" id="IPR039204">
    <property type="entry name" value="MRS2-like"/>
</dbReference>
<comment type="subcellular location">
    <subcellularLocation>
        <location evidence="1 14">Mitochondrion inner membrane</location>
        <topology evidence="1 14">Multi-pass membrane protein</topology>
    </subcellularLocation>
</comment>
<evidence type="ECO:0000256" key="9">
    <source>
        <dbReference type="ARBA" id="ARBA00023065"/>
    </source>
</evidence>
<evidence type="ECO:0000256" key="6">
    <source>
        <dbReference type="ARBA" id="ARBA00022842"/>
    </source>
</evidence>
<evidence type="ECO:0000256" key="3">
    <source>
        <dbReference type="ARBA" id="ARBA00022448"/>
    </source>
</evidence>
<accession>A0AAN9U966</accession>
<evidence type="ECO:0000256" key="1">
    <source>
        <dbReference type="ARBA" id="ARBA00004448"/>
    </source>
</evidence>
<evidence type="ECO:0000313" key="16">
    <source>
        <dbReference type="EMBL" id="KAK7743934.1"/>
    </source>
</evidence>
<dbReference type="PANTHER" id="PTHR13890">
    <property type="entry name" value="RNA SPLICING PROTEIN MRS2, MITOCHONDRIAL"/>
    <property type="match status" value="1"/>
</dbReference>
<keyword evidence="6 14" id="KW-0460">Magnesium</keyword>
<keyword evidence="10" id="KW-0496">Mitochondrion</keyword>
<evidence type="ECO:0000256" key="4">
    <source>
        <dbReference type="ARBA" id="ARBA00022692"/>
    </source>
</evidence>
<dbReference type="InterPro" id="IPR045863">
    <property type="entry name" value="CorA_TM1_TM2"/>
</dbReference>
<dbReference type="Gene3D" id="2.40.128.330">
    <property type="match status" value="1"/>
</dbReference>
<evidence type="ECO:0000256" key="13">
    <source>
        <dbReference type="ARBA" id="ARBA00046701"/>
    </source>
</evidence>
<dbReference type="FunFam" id="1.20.58.340:FF:000005">
    <property type="entry name" value="Inner membrane magnesium transporter MRS2"/>
    <property type="match status" value="1"/>
</dbReference>
<sequence>MCSALRPAVPSRRLLRYLRFQSEGIAFFGTNHGCAAVAAAAAAAGCSAPSRDAKESANVETIGARLPTRRLSTSKPRNSEAAALHSAVLDLERIFPRSMKRARSTGTNSNQLTTNNNTPASRRFASTNETNGNGSGSGNGNGNGNGEDDGRKASWQQRLWGPNTVKPDFKSRTSDDVDNSIFTSSMTARRAKAALEPVLRCTEVDEKGDAILTDGAFKKSELIAKYGLMPRDLRKIDSSNLPHILVRPSAILLNLLHLRVLIKHDRVLLFDVYGSSSSSAQSEFMYELQGKLRQKQAPGTNNDQPYEFRALEVVLMSVTSELWKDFGTVQDPVMHLLSDLEEDVDREKLRILLVLSKKVSTFEQKARLVRDAIDELLEADDDLSEMYLTEKTKNISRDIDDHTEIEMLLESYHKICDEVVQEAGNLVSGIRNTEEIPANGTTSIRAILDANRNALMLLDLKFSVGTLGLAMGTFLAGLYGMNLENFIEDTNWGFLSVTVSSAFFSLLVCWYGLVKLRKVQRVRIGQSSSRSRKLSKDSSERYGAAHWFREDSPTALLEAKHREKLKRIATMKQKQAPATGLRGFLQRFQ</sequence>
<keyword evidence="8 14" id="KW-1133">Transmembrane helix</keyword>
<feature type="region of interest" description="Disordered" evidence="15">
    <location>
        <begin position="100"/>
        <end position="152"/>
    </location>
</feature>
<dbReference type="CDD" id="cd12823">
    <property type="entry name" value="Mrs2_Mfm1p-like"/>
    <property type="match status" value="1"/>
</dbReference>
<dbReference type="Proteomes" id="UP001320245">
    <property type="component" value="Unassembled WGS sequence"/>
</dbReference>
<name>A0AAN9U966_9PEZI</name>
<keyword evidence="7" id="KW-0809">Transit peptide</keyword>
<evidence type="ECO:0000256" key="14">
    <source>
        <dbReference type="RuleBase" id="RU366042"/>
    </source>
</evidence>
<dbReference type="GO" id="GO:0005743">
    <property type="term" value="C:mitochondrial inner membrane"/>
    <property type="evidence" value="ECO:0007669"/>
    <property type="project" value="UniProtKB-SubCell"/>
</dbReference>
<evidence type="ECO:0000313" key="17">
    <source>
        <dbReference type="Proteomes" id="UP001320245"/>
    </source>
</evidence>
<gene>
    <name evidence="16" type="primary">MRS2</name>
    <name evidence="16" type="ORF">SLS53_003956</name>
</gene>
<dbReference type="GO" id="GO:0045016">
    <property type="term" value="P:mitochondrial magnesium ion transmembrane transport"/>
    <property type="evidence" value="ECO:0007669"/>
    <property type="project" value="UniProtKB-ARBA"/>
</dbReference>
<feature type="transmembrane region" description="Helical" evidence="14">
    <location>
        <begin position="492"/>
        <end position="513"/>
    </location>
</feature>
<dbReference type="FunFam" id="2.40.128.330:FF:000002">
    <property type="entry name" value="Inner membrane magnesium transporter mrs2"/>
    <property type="match status" value="1"/>
</dbReference>
<feature type="compositionally biased region" description="Low complexity" evidence="15">
    <location>
        <begin position="105"/>
        <end position="118"/>
    </location>
</feature>